<reference evidence="1" key="2">
    <citation type="submission" date="2020-09" db="EMBL/GenBank/DDBJ databases">
        <authorList>
            <person name="Sun Q."/>
            <person name="Ohkuma M."/>
        </authorList>
    </citation>
    <scope>NUCLEOTIDE SEQUENCE</scope>
    <source>
        <strain evidence="1">JCM 5016</strain>
    </source>
</reference>
<protein>
    <submittedName>
        <fullName evidence="1">Uncharacterized protein</fullName>
    </submittedName>
</protein>
<sequence>MPVALSSAFTSGEVCAPAVAGLPPSPAVTPGAWDADSAATAAAATAVVAAPLRSLLPKCAAIE</sequence>
<dbReference type="EMBL" id="BMWH01000001">
    <property type="protein sequence ID" value="GGZ68863.1"/>
    <property type="molecule type" value="Genomic_DNA"/>
</dbReference>
<evidence type="ECO:0000313" key="1">
    <source>
        <dbReference type="EMBL" id="GGZ68863.1"/>
    </source>
</evidence>
<reference evidence="1" key="1">
    <citation type="journal article" date="2014" name="Int. J. Syst. Evol. Microbiol.">
        <title>Complete genome sequence of Corynebacterium casei LMG S-19264T (=DSM 44701T), isolated from a smear-ripened cheese.</title>
        <authorList>
            <consortium name="US DOE Joint Genome Institute (JGI-PGF)"/>
            <person name="Walter F."/>
            <person name="Albersmeier A."/>
            <person name="Kalinowski J."/>
            <person name="Ruckert C."/>
        </authorList>
    </citation>
    <scope>NUCLEOTIDE SEQUENCE</scope>
    <source>
        <strain evidence="1">JCM 5016</strain>
    </source>
</reference>
<organism evidence="1 2">
    <name type="scientific">Streptomyces echinoruber</name>
    <dbReference type="NCBI Taxonomy" id="68898"/>
    <lineage>
        <taxon>Bacteria</taxon>
        <taxon>Bacillati</taxon>
        <taxon>Actinomycetota</taxon>
        <taxon>Actinomycetes</taxon>
        <taxon>Kitasatosporales</taxon>
        <taxon>Streptomycetaceae</taxon>
        <taxon>Streptomyces</taxon>
    </lineage>
</organism>
<name>A0A918QUE6_9ACTN</name>
<accession>A0A918QUE6</accession>
<dbReference type="AlphaFoldDB" id="A0A918QUE6"/>
<gene>
    <name evidence="1" type="ORF">GCM10010389_02640</name>
</gene>
<proteinExistence type="predicted"/>
<comment type="caution">
    <text evidence="1">The sequence shown here is derived from an EMBL/GenBank/DDBJ whole genome shotgun (WGS) entry which is preliminary data.</text>
</comment>
<dbReference type="Proteomes" id="UP000623010">
    <property type="component" value="Unassembled WGS sequence"/>
</dbReference>
<evidence type="ECO:0000313" key="2">
    <source>
        <dbReference type="Proteomes" id="UP000623010"/>
    </source>
</evidence>
<keyword evidence="2" id="KW-1185">Reference proteome</keyword>